<evidence type="ECO:0000313" key="6">
    <source>
        <dbReference type="Proteomes" id="UP000310066"/>
    </source>
</evidence>
<evidence type="ECO:0008006" key="7">
    <source>
        <dbReference type="Google" id="ProtNLM"/>
    </source>
</evidence>
<proteinExistence type="inferred from homology"/>
<dbReference type="GO" id="GO:0003735">
    <property type="term" value="F:structural constituent of ribosome"/>
    <property type="evidence" value="ECO:0007669"/>
    <property type="project" value="InterPro"/>
</dbReference>
<evidence type="ECO:0000256" key="1">
    <source>
        <dbReference type="ARBA" id="ARBA00005640"/>
    </source>
</evidence>
<dbReference type="EMBL" id="NAJP01000100">
    <property type="protein sequence ID" value="TKA30828.1"/>
    <property type="molecule type" value="Genomic_DNA"/>
</dbReference>
<evidence type="ECO:0000313" key="5">
    <source>
        <dbReference type="EMBL" id="TKA30828.1"/>
    </source>
</evidence>
<evidence type="ECO:0000256" key="4">
    <source>
        <dbReference type="SAM" id="MobiDB-lite"/>
    </source>
</evidence>
<accession>A0A4U0U6X5</accession>
<feature type="region of interest" description="Disordered" evidence="4">
    <location>
        <begin position="94"/>
        <end position="122"/>
    </location>
</feature>
<dbReference type="GO" id="GO:0003723">
    <property type="term" value="F:RNA binding"/>
    <property type="evidence" value="ECO:0007669"/>
    <property type="project" value="TreeGrafter"/>
</dbReference>
<keyword evidence="2" id="KW-0689">Ribosomal protein</keyword>
<dbReference type="GO" id="GO:0022625">
    <property type="term" value="C:cytosolic large ribosomal subunit"/>
    <property type="evidence" value="ECO:0007669"/>
    <property type="project" value="TreeGrafter"/>
</dbReference>
<dbReference type="PANTHER" id="PTHR11722">
    <property type="entry name" value="60S RIBOSOMAL PROTEIN L13"/>
    <property type="match status" value="1"/>
</dbReference>
<comment type="caution">
    <text evidence="5">The sequence shown here is derived from an EMBL/GenBank/DDBJ whole genome shotgun (WGS) entry which is preliminary data.</text>
</comment>
<comment type="similarity">
    <text evidence="1">Belongs to the eukaryotic ribosomal protein eL13 family.</text>
</comment>
<evidence type="ECO:0000256" key="3">
    <source>
        <dbReference type="ARBA" id="ARBA00023274"/>
    </source>
</evidence>
<gene>
    <name evidence="5" type="ORF">B0A54_15749</name>
</gene>
<dbReference type="GO" id="GO:0006412">
    <property type="term" value="P:translation"/>
    <property type="evidence" value="ECO:0007669"/>
    <property type="project" value="InterPro"/>
</dbReference>
<organism evidence="5 6">
    <name type="scientific">Friedmanniomyces endolithicus</name>
    <dbReference type="NCBI Taxonomy" id="329885"/>
    <lineage>
        <taxon>Eukaryota</taxon>
        <taxon>Fungi</taxon>
        <taxon>Dikarya</taxon>
        <taxon>Ascomycota</taxon>
        <taxon>Pezizomycotina</taxon>
        <taxon>Dothideomycetes</taxon>
        <taxon>Dothideomycetidae</taxon>
        <taxon>Mycosphaerellales</taxon>
        <taxon>Teratosphaeriaceae</taxon>
        <taxon>Friedmanniomyces</taxon>
    </lineage>
</organism>
<feature type="region of interest" description="Disordered" evidence="4">
    <location>
        <begin position="153"/>
        <end position="181"/>
    </location>
</feature>
<sequence>MTLKHNQQLPNNRTDLSPSLSAALMADILLRLPQGLATPCPRALRPAGIPRKLAPTIGISVDPRRQNLSEESLTANVERLKAYKARLVLFPKKAKAPKSGDASAEDMTKAKEAGHAEHVKASKQAFPISNKVVIEEGKVSDYAPTENAYRVLRDARSEARLVGKREKRAKAKNDEEAASKK</sequence>
<dbReference type="Pfam" id="PF01294">
    <property type="entry name" value="Ribosomal_L13e"/>
    <property type="match status" value="1"/>
</dbReference>
<feature type="compositionally biased region" description="Basic and acidic residues" evidence="4">
    <location>
        <begin position="171"/>
        <end position="181"/>
    </location>
</feature>
<dbReference type="Gene3D" id="1.20.5.110">
    <property type="match status" value="1"/>
</dbReference>
<feature type="compositionally biased region" description="Basic and acidic residues" evidence="4">
    <location>
        <begin position="153"/>
        <end position="164"/>
    </location>
</feature>
<dbReference type="PANTHER" id="PTHR11722:SF0">
    <property type="entry name" value="LARGE RIBOSOMAL SUBUNIT PROTEIN EL13"/>
    <property type="match status" value="1"/>
</dbReference>
<dbReference type="Proteomes" id="UP000310066">
    <property type="component" value="Unassembled WGS sequence"/>
</dbReference>
<dbReference type="AlphaFoldDB" id="A0A4U0U6X5"/>
<dbReference type="OrthoDB" id="10264538at2759"/>
<name>A0A4U0U6X5_9PEZI</name>
<reference evidence="5 6" key="1">
    <citation type="submission" date="2017-03" db="EMBL/GenBank/DDBJ databases">
        <title>Genomes of endolithic fungi from Antarctica.</title>
        <authorList>
            <person name="Coleine C."/>
            <person name="Masonjones S."/>
            <person name="Stajich J.E."/>
        </authorList>
    </citation>
    <scope>NUCLEOTIDE SEQUENCE [LARGE SCALE GENOMIC DNA]</scope>
    <source>
        <strain evidence="5 6">CCFEE 5311</strain>
    </source>
</reference>
<feature type="compositionally biased region" description="Basic and acidic residues" evidence="4">
    <location>
        <begin position="106"/>
        <end position="120"/>
    </location>
</feature>
<evidence type="ECO:0000256" key="2">
    <source>
        <dbReference type="ARBA" id="ARBA00022980"/>
    </source>
</evidence>
<keyword evidence="3" id="KW-0687">Ribonucleoprotein</keyword>
<protein>
    <recommendedName>
        <fullName evidence="7">60S ribosomal protein L13</fullName>
    </recommendedName>
</protein>
<dbReference type="InterPro" id="IPR001380">
    <property type="entry name" value="Ribosomal_eL13"/>
</dbReference>
<dbReference type="STRING" id="329885.A0A4U0U6X5"/>